<evidence type="ECO:0000259" key="1">
    <source>
        <dbReference type="PROSITE" id="PS50164"/>
    </source>
</evidence>
<comment type="caution">
    <text evidence="2">The sequence shown here is derived from an EMBL/GenBank/DDBJ whole genome shotgun (WGS) entry which is preliminary data.</text>
</comment>
<name>A0ABN8Q4C7_9CNID</name>
<sequence length="212" mass="24566">LTVRLNSRLRGSFFTRNVNALKRSSPDCAIQTTLCSQPFANSLNPKCPRIHTLKWLKRKAPIRIVLPFKDQKSANVVRKQLADLSRKIHADISPVYTSRKIKDEIKVKEDKPPLVSQQCVVYSFQCSLCDAGYVGYTCRHLHQRIEEHKGSAIGNHLREQHDMEPEDIAQSFRILRKCQNKFDCLIFEMFFIQELKPTLNKHCDSIRAKLFV</sequence>
<evidence type="ECO:0000313" key="3">
    <source>
        <dbReference type="Proteomes" id="UP001159405"/>
    </source>
</evidence>
<feature type="domain" description="GIY-YIG" evidence="1">
    <location>
        <begin position="117"/>
        <end position="201"/>
    </location>
</feature>
<dbReference type="EMBL" id="CALNXK010000105">
    <property type="protein sequence ID" value="CAH3156694.1"/>
    <property type="molecule type" value="Genomic_DNA"/>
</dbReference>
<dbReference type="Proteomes" id="UP001159405">
    <property type="component" value="Unassembled WGS sequence"/>
</dbReference>
<feature type="non-terminal residue" evidence="2">
    <location>
        <position position="1"/>
    </location>
</feature>
<accession>A0ABN8Q4C7</accession>
<proteinExistence type="predicted"/>
<dbReference type="InterPro" id="IPR000305">
    <property type="entry name" value="GIY-YIG_endonuc"/>
</dbReference>
<evidence type="ECO:0000313" key="2">
    <source>
        <dbReference type="EMBL" id="CAH3156694.1"/>
    </source>
</evidence>
<dbReference type="SUPFAM" id="SSF82771">
    <property type="entry name" value="GIY-YIG endonuclease"/>
    <property type="match status" value="1"/>
</dbReference>
<dbReference type="Pfam" id="PF01541">
    <property type="entry name" value="GIY-YIG"/>
    <property type="match status" value="1"/>
</dbReference>
<dbReference type="InterPro" id="IPR013087">
    <property type="entry name" value="Znf_C2H2_type"/>
</dbReference>
<reference evidence="2 3" key="1">
    <citation type="submission" date="2022-05" db="EMBL/GenBank/DDBJ databases">
        <authorList>
            <consortium name="Genoscope - CEA"/>
            <person name="William W."/>
        </authorList>
    </citation>
    <scope>NUCLEOTIDE SEQUENCE [LARGE SCALE GENOMIC DNA]</scope>
</reference>
<dbReference type="PROSITE" id="PS50164">
    <property type="entry name" value="GIY_YIG"/>
    <property type="match status" value="1"/>
</dbReference>
<dbReference type="PROSITE" id="PS00028">
    <property type="entry name" value="ZINC_FINGER_C2H2_1"/>
    <property type="match status" value="1"/>
</dbReference>
<dbReference type="InterPro" id="IPR035901">
    <property type="entry name" value="GIY-YIG_endonuc_sf"/>
</dbReference>
<keyword evidence="3" id="KW-1185">Reference proteome</keyword>
<protein>
    <recommendedName>
        <fullName evidence="1">GIY-YIG domain-containing protein</fullName>
    </recommendedName>
</protein>
<gene>
    <name evidence="2" type="ORF">PLOB_00001940</name>
</gene>
<organism evidence="2 3">
    <name type="scientific">Porites lobata</name>
    <dbReference type="NCBI Taxonomy" id="104759"/>
    <lineage>
        <taxon>Eukaryota</taxon>
        <taxon>Metazoa</taxon>
        <taxon>Cnidaria</taxon>
        <taxon>Anthozoa</taxon>
        <taxon>Hexacorallia</taxon>
        <taxon>Scleractinia</taxon>
        <taxon>Fungiina</taxon>
        <taxon>Poritidae</taxon>
        <taxon>Porites</taxon>
    </lineage>
</organism>